<evidence type="ECO:0000313" key="1">
    <source>
        <dbReference type="EMBL" id="KAH0465937.1"/>
    </source>
</evidence>
<dbReference type="EMBL" id="JAGFBR010000006">
    <property type="protein sequence ID" value="KAH0465937.1"/>
    <property type="molecule type" value="Genomic_DNA"/>
</dbReference>
<comment type="caution">
    <text evidence="1">The sequence shown here is derived from an EMBL/GenBank/DDBJ whole genome shotgun (WGS) entry which is preliminary data.</text>
</comment>
<evidence type="ECO:0000313" key="2">
    <source>
        <dbReference type="Proteomes" id="UP000775213"/>
    </source>
</evidence>
<keyword evidence="2" id="KW-1185">Reference proteome</keyword>
<dbReference type="AlphaFoldDB" id="A0AAV7HBS6"/>
<dbReference type="Proteomes" id="UP000775213">
    <property type="component" value="Unassembled WGS sequence"/>
</dbReference>
<protein>
    <submittedName>
        <fullName evidence="1">Uncharacterized protein</fullName>
    </submittedName>
</protein>
<accession>A0AAV7HBS6</accession>
<sequence>MAAKGRVGGLHPAINDNNYLPLAIPGIIPHALRPIESEEFWGICRTVLEGGILPSGKSRDHLAISIDQAWLAGEEGVIRQERLIPTFSIFEELELFYCWLLNMNDMDLMMLNVNGVSNGQQKLSVN</sequence>
<gene>
    <name evidence="1" type="ORF">IEQ34_006040</name>
</gene>
<organism evidence="1 2">
    <name type="scientific">Dendrobium chrysotoxum</name>
    <name type="common">Orchid</name>
    <dbReference type="NCBI Taxonomy" id="161865"/>
    <lineage>
        <taxon>Eukaryota</taxon>
        <taxon>Viridiplantae</taxon>
        <taxon>Streptophyta</taxon>
        <taxon>Embryophyta</taxon>
        <taxon>Tracheophyta</taxon>
        <taxon>Spermatophyta</taxon>
        <taxon>Magnoliopsida</taxon>
        <taxon>Liliopsida</taxon>
        <taxon>Asparagales</taxon>
        <taxon>Orchidaceae</taxon>
        <taxon>Epidendroideae</taxon>
        <taxon>Malaxideae</taxon>
        <taxon>Dendrobiinae</taxon>
        <taxon>Dendrobium</taxon>
    </lineage>
</organism>
<proteinExistence type="predicted"/>
<reference evidence="1 2" key="1">
    <citation type="journal article" date="2021" name="Hortic Res">
        <title>Chromosome-scale assembly of the Dendrobium chrysotoxum genome enhances the understanding of orchid evolution.</title>
        <authorList>
            <person name="Zhang Y."/>
            <person name="Zhang G.Q."/>
            <person name="Zhang D."/>
            <person name="Liu X.D."/>
            <person name="Xu X.Y."/>
            <person name="Sun W.H."/>
            <person name="Yu X."/>
            <person name="Zhu X."/>
            <person name="Wang Z.W."/>
            <person name="Zhao X."/>
            <person name="Zhong W.Y."/>
            <person name="Chen H."/>
            <person name="Yin W.L."/>
            <person name="Huang T."/>
            <person name="Niu S.C."/>
            <person name="Liu Z.J."/>
        </authorList>
    </citation>
    <scope>NUCLEOTIDE SEQUENCE [LARGE SCALE GENOMIC DNA]</scope>
    <source>
        <strain evidence="1">Lindl</strain>
    </source>
</reference>
<name>A0AAV7HBS6_DENCH</name>